<protein>
    <submittedName>
        <fullName evidence="6">HintC domain-containing protein</fullName>
    </submittedName>
</protein>
<dbReference type="WBParaSite" id="SBAD_0001113701-mRNA-1">
    <property type="protein sequence ID" value="SBAD_0001113701-mRNA-1"/>
    <property type="gene ID" value="SBAD_0001113701"/>
</dbReference>
<dbReference type="InterPro" id="IPR001767">
    <property type="entry name" value="Hedgehog_Hint"/>
</dbReference>
<dbReference type="Proteomes" id="UP000270296">
    <property type="component" value="Unassembled WGS sequence"/>
</dbReference>
<evidence type="ECO:0000259" key="3">
    <source>
        <dbReference type="SMART" id="SM00305"/>
    </source>
</evidence>
<dbReference type="PANTHER" id="PTHR46706">
    <property type="entry name" value="PROTEIN QUA-1-RELATED"/>
    <property type="match status" value="1"/>
</dbReference>
<organism evidence="6">
    <name type="scientific">Soboliphyme baturini</name>
    <dbReference type="NCBI Taxonomy" id="241478"/>
    <lineage>
        <taxon>Eukaryota</taxon>
        <taxon>Metazoa</taxon>
        <taxon>Ecdysozoa</taxon>
        <taxon>Nematoda</taxon>
        <taxon>Enoplea</taxon>
        <taxon>Dorylaimia</taxon>
        <taxon>Dioctophymatida</taxon>
        <taxon>Dioctophymatoidea</taxon>
        <taxon>Soboliphymatidae</taxon>
        <taxon>Soboliphyme</taxon>
    </lineage>
</organism>
<feature type="domain" description="Hint" evidence="3">
    <location>
        <begin position="104"/>
        <end position="148"/>
    </location>
</feature>
<dbReference type="InterPro" id="IPR036844">
    <property type="entry name" value="Hint_dom_sf"/>
</dbReference>
<dbReference type="Pfam" id="PF01079">
    <property type="entry name" value="Hint"/>
    <property type="match status" value="1"/>
</dbReference>
<dbReference type="EMBL" id="UZAM01014525">
    <property type="protein sequence ID" value="VDP34419.1"/>
    <property type="molecule type" value="Genomic_DNA"/>
</dbReference>
<dbReference type="CDD" id="cd00081">
    <property type="entry name" value="Hint"/>
    <property type="match status" value="1"/>
</dbReference>
<dbReference type="InterPro" id="IPR003586">
    <property type="entry name" value="Hint_dom_C"/>
</dbReference>
<keyword evidence="5" id="KW-1185">Reference proteome</keyword>
<dbReference type="GO" id="GO:0005576">
    <property type="term" value="C:extracellular region"/>
    <property type="evidence" value="ECO:0007669"/>
    <property type="project" value="UniProtKB-SubCell"/>
</dbReference>
<dbReference type="PRINTS" id="PR00632">
    <property type="entry name" value="SONICHHOG"/>
</dbReference>
<sequence>MLVETQNGSRRMDSIKNGNMVRVNWFGYEPVESFLHRDASKVADFVNLYLEHNRTLSLTVNHLLPVVPCDYWWLHPWTLDEAVYQSRFAKRVRVGECLATVTDDGLIQTAQILNITYERKTGVYSPLTQSGTIVVNDVVVSCYSSIENHRVQLVIHQIWTQLRRTLRALLSYFRCSHLLRDVEHGSSSNFLHYLVEIAEVSFPRSIAML</sequence>
<keyword evidence="2" id="KW-0217">Developmental protein</keyword>
<dbReference type="GO" id="GO:0016540">
    <property type="term" value="P:protein autoprocessing"/>
    <property type="evidence" value="ECO:0007669"/>
    <property type="project" value="InterPro"/>
</dbReference>
<dbReference type="OrthoDB" id="5212at2759"/>
<dbReference type="Gene3D" id="2.170.16.10">
    <property type="entry name" value="Hedgehog/Intein (Hint) domain"/>
    <property type="match status" value="1"/>
</dbReference>
<name>A0A183J4G3_9BILA</name>
<comment type="subcellular location">
    <subcellularLocation>
        <location evidence="1">Secreted</location>
        <location evidence="1">Extracellular space</location>
    </subcellularLocation>
</comment>
<dbReference type="GO" id="GO:0007267">
    <property type="term" value="P:cell-cell signaling"/>
    <property type="evidence" value="ECO:0007669"/>
    <property type="project" value="InterPro"/>
</dbReference>
<reference evidence="4 5" key="2">
    <citation type="submission" date="2018-11" db="EMBL/GenBank/DDBJ databases">
        <authorList>
            <consortium name="Pathogen Informatics"/>
        </authorList>
    </citation>
    <scope>NUCLEOTIDE SEQUENCE [LARGE SCALE GENOMIC DNA]</scope>
</reference>
<dbReference type="PANTHER" id="PTHR46706:SF12">
    <property type="entry name" value="PROTEIN QUA-1-RELATED"/>
    <property type="match status" value="1"/>
</dbReference>
<reference evidence="6" key="1">
    <citation type="submission" date="2016-06" db="UniProtKB">
        <authorList>
            <consortium name="WormBaseParasite"/>
        </authorList>
    </citation>
    <scope>IDENTIFICATION</scope>
</reference>
<evidence type="ECO:0000313" key="4">
    <source>
        <dbReference type="EMBL" id="VDP34419.1"/>
    </source>
</evidence>
<proteinExistence type="predicted"/>
<accession>A0A183J4G3</accession>
<dbReference type="InterPro" id="IPR052140">
    <property type="entry name" value="Dev_Signal_Hedgehog-like"/>
</dbReference>
<evidence type="ECO:0000313" key="6">
    <source>
        <dbReference type="WBParaSite" id="SBAD_0001113701-mRNA-1"/>
    </source>
</evidence>
<gene>
    <name evidence="4" type="ORF">SBAD_LOCUS10761</name>
</gene>
<dbReference type="AlphaFoldDB" id="A0A183J4G3"/>
<dbReference type="InterPro" id="IPR001657">
    <property type="entry name" value="Hedgehog"/>
</dbReference>
<evidence type="ECO:0000313" key="5">
    <source>
        <dbReference type="Proteomes" id="UP000270296"/>
    </source>
</evidence>
<evidence type="ECO:0000256" key="1">
    <source>
        <dbReference type="ARBA" id="ARBA00004239"/>
    </source>
</evidence>
<dbReference type="SUPFAM" id="SSF51294">
    <property type="entry name" value="Hedgehog/intein (Hint) domain"/>
    <property type="match status" value="1"/>
</dbReference>
<evidence type="ECO:0000256" key="2">
    <source>
        <dbReference type="ARBA" id="ARBA00022473"/>
    </source>
</evidence>
<dbReference type="SMART" id="SM00305">
    <property type="entry name" value="HintC"/>
    <property type="match status" value="1"/>
</dbReference>